<dbReference type="Proteomes" id="UP001165524">
    <property type="component" value="Unassembled WGS sequence"/>
</dbReference>
<keyword evidence="2" id="KW-0805">Transcription regulation</keyword>
<gene>
    <name evidence="6" type="ORF">MU846_02110</name>
</gene>
<dbReference type="PANTHER" id="PTHR30537">
    <property type="entry name" value="HTH-TYPE TRANSCRIPTIONAL REGULATOR"/>
    <property type="match status" value="1"/>
</dbReference>
<evidence type="ECO:0000256" key="3">
    <source>
        <dbReference type="ARBA" id="ARBA00023125"/>
    </source>
</evidence>
<comment type="caution">
    <text evidence="6">The sequence shown here is derived from an EMBL/GenBank/DDBJ whole genome shotgun (WGS) entry which is preliminary data.</text>
</comment>
<evidence type="ECO:0000256" key="4">
    <source>
        <dbReference type="ARBA" id="ARBA00023163"/>
    </source>
</evidence>
<dbReference type="Pfam" id="PF00126">
    <property type="entry name" value="HTH_1"/>
    <property type="match status" value="1"/>
</dbReference>
<dbReference type="SUPFAM" id="SSF46785">
    <property type="entry name" value="Winged helix' DNA-binding domain"/>
    <property type="match status" value="1"/>
</dbReference>
<comment type="similarity">
    <text evidence="1">Belongs to the LysR transcriptional regulatory family.</text>
</comment>
<keyword evidence="7" id="KW-1185">Reference proteome</keyword>
<protein>
    <submittedName>
        <fullName evidence="6">LysR family transcriptional regulator</fullName>
    </submittedName>
</protein>
<evidence type="ECO:0000256" key="1">
    <source>
        <dbReference type="ARBA" id="ARBA00009437"/>
    </source>
</evidence>
<feature type="domain" description="HTH lysR-type" evidence="5">
    <location>
        <begin position="1"/>
        <end position="59"/>
    </location>
</feature>
<evidence type="ECO:0000256" key="2">
    <source>
        <dbReference type="ARBA" id="ARBA00023015"/>
    </source>
</evidence>
<proteinExistence type="inferred from homology"/>
<dbReference type="InterPro" id="IPR000847">
    <property type="entry name" value="LysR_HTH_N"/>
</dbReference>
<evidence type="ECO:0000313" key="7">
    <source>
        <dbReference type="Proteomes" id="UP001165524"/>
    </source>
</evidence>
<accession>A0ABT0E3U6</accession>
<dbReference type="EMBL" id="JALKII010000001">
    <property type="protein sequence ID" value="MCK0536496.1"/>
    <property type="molecule type" value="Genomic_DNA"/>
</dbReference>
<dbReference type="PROSITE" id="PS50931">
    <property type="entry name" value="HTH_LYSR"/>
    <property type="match status" value="1"/>
</dbReference>
<dbReference type="PANTHER" id="PTHR30537:SF5">
    <property type="entry name" value="HTH-TYPE TRANSCRIPTIONAL ACTIVATOR TTDR-RELATED"/>
    <property type="match status" value="1"/>
</dbReference>
<dbReference type="Gene3D" id="1.10.10.10">
    <property type="entry name" value="Winged helix-like DNA-binding domain superfamily/Winged helix DNA-binding domain"/>
    <property type="match status" value="1"/>
</dbReference>
<dbReference type="RefSeq" id="WP_246947748.1">
    <property type="nucleotide sequence ID" value="NZ_JALKII010000001.1"/>
</dbReference>
<evidence type="ECO:0000259" key="5">
    <source>
        <dbReference type="PROSITE" id="PS50931"/>
    </source>
</evidence>
<dbReference type="InterPro" id="IPR036388">
    <property type="entry name" value="WH-like_DNA-bd_sf"/>
</dbReference>
<dbReference type="Gene3D" id="3.40.190.290">
    <property type="match status" value="1"/>
</dbReference>
<dbReference type="InterPro" id="IPR058163">
    <property type="entry name" value="LysR-type_TF_proteobact-type"/>
</dbReference>
<dbReference type="InterPro" id="IPR036390">
    <property type="entry name" value="WH_DNA-bd_sf"/>
</dbReference>
<dbReference type="InterPro" id="IPR005119">
    <property type="entry name" value="LysR_subst-bd"/>
</dbReference>
<keyword evidence="4" id="KW-0804">Transcription</keyword>
<sequence length="296" mass="32878">MNSITDLSIFVGVVKAGTISGAGRRLGLSPASISKRLARLEEEIGVRLLNRSSRAMSLTEEGKILYHKLLVILDDLDEATSSVSRAGDNARGTLKVASTVGLGKSRIASLIAEFSRDNPELVVQLYLGDKQIDFIREGFDVAIAIGQPSDSTMIAKRLLKNRCFVCASPEYLEGRPPIRKPSDLKKHDCLILDSHGSFRDLWPLCGPNHREMVRVTGSLITDNSETLRNWVLSGYGIAIKSEWDVKNELRTGKLVTLLDGYTVPDMDFYIIYGSRKNLPAKTRNFVEFIESRIHQN</sequence>
<dbReference type="SUPFAM" id="SSF53850">
    <property type="entry name" value="Periplasmic binding protein-like II"/>
    <property type="match status" value="1"/>
</dbReference>
<dbReference type="CDD" id="cd08422">
    <property type="entry name" value="PBP2_CrgA_like"/>
    <property type="match status" value="1"/>
</dbReference>
<organism evidence="6 7">
    <name type="scientific">Alcanivorax quisquiliarum</name>
    <dbReference type="NCBI Taxonomy" id="2933565"/>
    <lineage>
        <taxon>Bacteria</taxon>
        <taxon>Pseudomonadati</taxon>
        <taxon>Pseudomonadota</taxon>
        <taxon>Gammaproteobacteria</taxon>
        <taxon>Oceanospirillales</taxon>
        <taxon>Alcanivoracaceae</taxon>
        <taxon>Alcanivorax</taxon>
    </lineage>
</organism>
<reference evidence="6" key="1">
    <citation type="submission" date="2022-04" db="EMBL/GenBank/DDBJ databases">
        <title>Alcanivorax sp. CY1518 draft genome sequence.</title>
        <authorList>
            <person name="Zhao G."/>
            <person name="An M."/>
        </authorList>
    </citation>
    <scope>NUCLEOTIDE SEQUENCE</scope>
    <source>
        <strain evidence="6">CY1518</strain>
    </source>
</reference>
<name>A0ABT0E3U6_9GAMM</name>
<dbReference type="Pfam" id="PF03466">
    <property type="entry name" value="LysR_substrate"/>
    <property type="match status" value="1"/>
</dbReference>
<evidence type="ECO:0000313" key="6">
    <source>
        <dbReference type="EMBL" id="MCK0536496.1"/>
    </source>
</evidence>
<keyword evidence="3" id="KW-0238">DNA-binding</keyword>